<organism evidence="2 3">
    <name type="scientific">Psychrobacter frigidicola</name>
    <dbReference type="NCBI Taxonomy" id="45611"/>
    <lineage>
        <taxon>Bacteria</taxon>
        <taxon>Pseudomonadati</taxon>
        <taxon>Pseudomonadota</taxon>
        <taxon>Gammaproteobacteria</taxon>
        <taxon>Moraxellales</taxon>
        <taxon>Moraxellaceae</taxon>
        <taxon>Psychrobacter</taxon>
    </lineage>
</organism>
<feature type="transmembrane region" description="Helical" evidence="1">
    <location>
        <begin position="169"/>
        <end position="191"/>
    </location>
</feature>
<evidence type="ECO:0000313" key="2">
    <source>
        <dbReference type="EMBL" id="TXD96361.1"/>
    </source>
</evidence>
<keyword evidence="1" id="KW-0812">Transmembrane</keyword>
<name>A0A5C6ZZ29_9GAMM</name>
<feature type="transmembrane region" description="Helical" evidence="1">
    <location>
        <begin position="6"/>
        <end position="23"/>
    </location>
</feature>
<dbReference type="RefSeq" id="WP_147223946.1">
    <property type="nucleotide sequence ID" value="NZ_CAJGYY010000001.1"/>
</dbReference>
<protein>
    <submittedName>
        <fullName evidence="2">Uncharacterized protein</fullName>
    </submittedName>
</protein>
<accession>A0A5C6ZZ29</accession>
<evidence type="ECO:0000256" key="1">
    <source>
        <dbReference type="SAM" id="Phobius"/>
    </source>
</evidence>
<keyword evidence="3" id="KW-1185">Reference proteome</keyword>
<reference evidence="2 3" key="1">
    <citation type="submission" date="2019-08" db="EMBL/GenBank/DDBJ databases">
        <title>Genome sequence of Psychrobacter frigidicola ACAM304 (type strain).</title>
        <authorList>
            <person name="Bowman J.P."/>
        </authorList>
    </citation>
    <scope>NUCLEOTIDE SEQUENCE [LARGE SCALE GENOMIC DNA]</scope>
    <source>
        <strain evidence="2 3">ACAM 304</strain>
    </source>
</reference>
<proteinExistence type="predicted"/>
<comment type="caution">
    <text evidence="2">The sequence shown here is derived from an EMBL/GenBank/DDBJ whole genome shotgun (WGS) entry which is preliminary data.</text>
</comment>
<dbReference type="Proteomes" id="UP000321903">
    <property type="component" value="Unassembled WGS sequence"/>
</dbReference>
<dbReference type="EMBL" id="VORZ01000003">
    <property type="protein sequence ID" value="TXD96361.1"/>
    <property type="molecule type" value="Genomic_DNA"/>
</dbReference>
<keyword evidence="1" id="KW-1133">Transmembrane helix</keyword>
<evidence type="ECO:0000313" key="3">
    <source>
        <dbReference type="Proteomes" id="UP000321903"/>
    </source>
</evidence>
<gene>
    <name evidence="2" type="ORF">ES754_09415</name>
</gene>
<sequence length="330" mass="37787">MDNIFFKLMIVVLLLAIPIFFLYRKTQQDAPKYRQLKTYSNISFAREEHYESQFKSTVLLLLTCGSHEQSIKSRSSYDNTYEQYSFIFNKVTELQEQVNASIAKLEVNISLIIKELKTSSRLVEYTENIRILIEEIKSTDKIDIEVEMIDSLGFTKIDRLREWLPSISIFHIIMAGLLTILVIWFLILALGGAGTTLLTYLMSIVMLMIPIVTLSALQSRANNRTFEGQDKLIIENIKSILDNSQKLEDITVSLTASNHKLESYLNKIAVINKELTEILYKNSAYIKAARKSKALFKKEAYTEIEQQLSKRISVLVYDLRGEVAASSLLG</sequence>
<keyword evidence="1" id="KW-0472">Membrane</keyword>
<feature type="transmembrane region" description="Helical" evidence="1">
    <location>
        <begin position="197"/>
        <end position="217"/>
    </location>
</feature>
<dbReference type="AlphaFoldDB" id="A0A5C6ZZ29"/>